<evidence type="ECO:0000313" key="2">
    <source>
        <dbReference type="Proteomes" id="UP000541352"/>
    </source>
</evidence>
<dbReference type="InterPro" id="IPR036490">
    <property type="entry name" value="ThsB_TIR-like_sf"/>
</dbReference>
<dbReference type="EMBL" id="JACIBY010000014">
    <property type="protein sequence ID" value="MBB3841055.1"/>
    <property type="molecule type" value="Genomic_DNA"/>
</dbReference>
<keyword evidence="2" id="KW-1185">Reference proteome</keyword>
<organism evidence="1 2">
    <name type="scientific">Runella defluvii</name>
    <dbReference type="NCBI Taxonomy" id="370973"/>
    <lineage>
        <taxon>Bacteria</taxon>
        <taxon>Pseudomonadati</taxon>
        <taxon>Bacteroidota</taxon>
        <taxon>Cytophagia</taxon>
        <taxon>Cytophagales</taxon>
        <taxon>Spirosomataceae</taxon>
        <taxon>Runella</taxon>
    </lineage>
</organism>
<dbReference type="Gene3D" id="3.40.50.9200">
    <property type="entry name" value="Hypothetical protein MTH538"/>
    <property type="match status" value="1"/>
</dbReference>
<dbReference type="SUPFAM" id="SSF52206">
    <property type="entry name" value="Hypothetical protein MTH538"/>
    <property type="match status" value="1"/>
</dbReference>
<reference evidence="1 2" key="1">
    <citation type="submission" date="2020-08" db="EMBL/GenBank/DDBJ databases">
        <title>Genomic Encyclopedia of Type Strains, Phase IV (KMG-IV): sequencing the most valuable type-strain genomes for metagenomic binning, comparative biology and taxonomic classification.</title>
        <authorList>
            <person name="Goeker M."/>
        </authorList>
    </citation>
    <scope>NUCLEOTIDE SEQUENCE [LARGE SCALE GENOMIC DNA]</scope>
    <source>
        <strain evidence="1 2">DSM 17976</strain>
    </source>
</reference>
<sequence length="85" mass="9765">MKDDNELREVFKSQMRGCTHVFVLTTSGLPRKSYVRMEIEVAQELGKIIIAIRPKGSNYVPPFIKKANPEYISNDIRTVQKALKK</sequence>
<name>A0A7W5ZP48_9BACT</name>
<protein>
    <recommendedName>
        <fullName evidence="3">Thoeris protein ThsB TIR-like domain-containing protein</fullName>
    </recommendedName>
</protein>
<dbReference type="Proteomes" id="UP000541352">
    <property type="component" value="Unassembled WGS sequence"/>
</dbReference>
<evidence type="ECO:0008006" key="3">
    <source>
        <dbReference type="Google" id="ProtNLM"/>
    </source>
</evidence>
<comment type="caution">
    <text evidence="1">The sequence shown here is derived from an EMBL/GenBank/DDBJ whole genome shotgun (WGS) entry which is preliminary data.</text>
</comment>
<dbReference type="AlphaFoldDB" id="A0A7W5ZP48"/>
<gene>
    <name evidence="1" type="ORF">FHS57_005076</name>
</gene>
<evidence type="ECO:0000313" key="1">
    <source>
        <dbReference type="EMBL" id="MBB3841055.1"/>
    </source>
</evidence>
<accession>A0A7W5ZP48</accession>
<proteinExistence type="predicted"/>